<proteinExistence type="predicted"/>
<evidence type="ECO:0000256" key="3">
    <source>
        <dbReference type="ARBA" id="ARBA00022729"/>
    </source>
</evidence>
<dbReference type="InterPro" id="IPR041286">
    <property type="entry name" value="MBG_2"/>
</dbReference>
<dbReference type="InterPro" id="IPR008638">
    <property type="entry name" value="FhaB/CdiA-like_TPS"/>
</dbReference>
<dbReference type="OrthoDB" id="218680at2"/>
<dbReference type="Gene3D" id="2.160.20.10">
    <property type="entry name" value="Single-stranded right-handed beta-helix, Pectin lyase-like"/>
    <property type="match status" value="1"/>
</dbReference>
<dbReference type="SUPFAM" id="SSF51126">
    <property type="entry name" value="Pectin lyase-like"/>
    <property type="match status" value="1"/>
</dbReference>
<dbReference type="Proteomes" id="UP000243063">
    <property type="component" value="Chromosome I"/>
</dbReference>
<keyword evidence="2" id="KW-0964">Secreted</keyword>
<dbReference type="NCBIfam" id="TIGR01901">
    <property type="entry name" value="adhes_NPXG"/>
    <property type="match status" value="1"/>
</dbReference>
<dbReference type="STRING" id="1245526.SAMN05216580_1656"/>
<dbReference type="InterPro" id="IPR050909">
    <property type="entry name" value="Bact_Autotransporter_VF"/>
</dbReference>
<dbReference type="InterPro" id="IPR011493">
    <property type="entry name" value="GLUG"/>
</dbReference>
<keyword evidence="6" id="KW-1185">Reference proteome</keyword>
<protein>
    <submittedName>
        <fullName evidence="5">Filamentous hemagglutinin family N-terminal domain-containing protein</fullName>
    </submittedName>
</protein>
<evidence type="ECO:0000256" key="1">
    <source>
        <dbReference type="ARBA" id="ARBA00004613"/>
    </source>
</evidence>
<gene>
    <name evidence="5" type="ORF">SAMN05216580_1656</name>
</gene>
<dbReference type="PANTHER" id="PTHR12338:SF8">
    <property type="entry name" value="HEME_HEMOPEXIN-BINDING PROTEIN"/>
    <property type="match status" value="1"/>
</dbReference>
<dbReference type="GO" id="GO:0005576">
    <property type="term" value="C:extracellular region"/>
    <property type="evidence" value="ECO:0007669"/>
    <property type="project" value="UniProtKB-SubCell"/>
</dbReference>
<dbReference type="InterPro" id="IPR012334">
    <property type="entry name" value="Pectin_lyas_fold"/>
</dbReference>
<dbReference type="InterPro" id="IPR024973">
    <property type="entry name" value="ESPR"/>
</dbReference>
<dbReference type="EMBL" id="LT629780">
    <property type="protein sequence ID" value="SDU16070.1"/>
    <property type="molecule type" value="Genomic_DNA"/>
</dbReference>
<keyword evidence="3" id="KW-0732">Signal</keyword>
<dbReference type="InterPro" id="IPR011050">
    <property type="entry name" value="Pectin_lyase_fold/virulence"/>
</dbReference>
<feature type="domain" description="Filamentous haemagglutinin FhaB/tRNA nuclease CdiA-like TPS" evidence="4">
    <location>
        <begin position="46"/>
        <end position="159"/>
    </location>
</feature>
<reference evidence="6" key="1">
    <citation type="submission" date="2016-10" db="EMBL/GenBank/DDBJ databases">
        <authorList>
            <person name="Varghese N."/>
            <person name="Submissions S."/>
        </authorList>
    </citation>
    <scope>NUCLEOTIDE SEQUENCE [LARGE SCALE GENOMIC DNA]</scope>
    <source>
        <strain evidence="6">CCTCC 2012022</strain>
    </source>
</reference>
<dbReference type="Gene3D" id="3.30.210.10">
    <property type="entry name" value="DNA polymerase, thumb domain"/>
    <property type="match status" value="1"/>
</dbReference>
<dbReference type="PANTHER" id="PTHR12338">
    <property type="entry name" value="AUTOTRANSPORTER"/>
    <property type="match status" value="1"/>
</dbReference>
<dbReference type="InterPro" id="IPR041248">
    <property type="entry name" value="YDG"/>
</dbReference>
<dbReference type="Pfam" id="PF18676">
    <property type="entry name" value="MBG_2"/>
    <property type="match status" value="2"/>
</dbReference>
<dbReference type="Pfam" id="PF07581">
    <property type="entry name" value="Glug"/>
    <property type="match status" value="6"/>
</dbReference>
<dbReference type="Pfam" id="PF18657">
    <property type="entry name" value="YDG"/>
    <property type="match status" value="8"/>
</dbReference>
<evidence type="ECO:0000313" key="6">
    <source>
        <dbReference type="Proteomes" id="UP000243063"/>
    </source>
</evidence>
<name>A0A1H2G9A5_9GAMM</name>
<dbReference type="SMART" id="SM00912">
    <property type="entry name" value="Haemagg_act"/>
    <property type="match status" value="1"/>
</dbReference>
<comment type="subcellular location">
    <subcellularLocation>
        <location evidence="1">Secreted</location>
    </subcellularLocation>
</comment>
<accession>A0A1H2G9A5</accession>
<dbReference type="InterPro" id="IPR037160">
    <property type="entry name" value="DNA_Pol_thumb_sf"/>
</dbReference>
<dbReference type="Pfam" id="PF13018">
    <property type="entry name" value="ESPR"/>
    <property type="match status" value="1"/>
</dbReference>
<sequence>MNRTYALVWNPSLSAWSVTDEHARRRGKGAGAVLATALLLPAVACAADLPTGGQVVSGQGQIGTPSANQMVIDQSSNKLAIDWQSFDIAAGNKVTFNQPGSDAIALNRVLGADGSKIMGQLDANGRVFIVNPNGVLFGQGAQVNVGGLVASTLDISNSDFEAGNYRFKGDGSNASVINNGQITAADGGSVALLGGTVSNNGVIVANQGTVALAAGNAMTLDFAGDGLLNVQVDEAQVDALVENRQLIRADGGQVLLTANAGEALLKTVVNNTGVIEARTLGEKDGKIVLLGDFDGGTIEVAGTLDASAPDGGDGGFIETSGAHVKVAESAKVTTKAANGKTGEWLIDPTDFTVSAGKAPLSDSGIGADTLSNNLNSTSVTLQTVAAGEDQGDIHVNAALIWNQDTTLTLSAHNDIHINASITAEHANGKLALYYGQRDGDEHGFISADYFINAPVNLQSGQNFSTKKGLDGSIYGGVVTYTVVNDAAALQAMRNDLAGNYAVGSDIDLSGIANWQPVGDGSRDENNNLRSFTGIFDGLGHTLSNLTINRGDQDYVGLFGRADAGRIRDVGLVGVSVSGKSYVGGLAGYRGNGTISHVYVTGSVSGTGDNVGGLLGMNYSTIKNAYANASVSGKSSVGGLVGDGMASISNAYATGSVTGTGDHVGGLVGLSRVSISNAYASASVSGNNNVGGLVGNNASSGRISNAYATGSVSGNDKVGGLVGHLSGSTNTFITNAYATGSVSGTSSVGGLVGLKDSIYSGVSNAYWDTQTTGQASSAAGLGRTTAQLQQASTFSGWDFGSTWRMPTDTGGYVFHRLPTLQGVTPKTGYQYFDAGAGTADNPWVLASWQQLQNINHILGDTAGKHFVLTVDLDQNSVGYHSTASATANAGAGWQPIGYGADLFAGTFDGLDHTISGLTINRGGTNAVGLFGKTGNGSVIRNIGLVGGSVSGADNVGALVGLNERGSISNAYATTSVSGANSVGGLVGANAEGSISNAYATGSVSGAGAVGGLVGTNESSTLRNVYAAGSVFGDGDGVGGLVGRNVNGSIYNAYVTGNVEGGSDVGGLVGYHSEGFIDDAYVTGNVAGSSNVGGLVGSSARVTISNAYATGSVSGVFDGLYGSGVSVGGLVGNNYGGIISNAYATGSVSGTSRVGGLVGYNRGESISNAYATGSVSGTNNDVGGLVGHHEGDSISNTYATGSVSGTSNVGGLVGNDFGFGQITASFYATTDAQGSSINNGGAATGAFAGNGIGAGKTREELTQARTFAGWNIAGTGGTNAVWRIYEGYTGPLLRSFLQQVTVSASAGGITGKTYDGNVASGTTSYTTSLSGATLDGSLTYVTHSKNAGDYSQANGTLLLGGLYSGQQGYDISYANTNASLTIQRANLNVNGITASNKTYDGTTVATLNGTASVSAFGSDVVTLGGTGIGAFADKNAGTGKAVSVSGYTLSGADAGNYLLVQPAGLTASIQRASLNVNGITASNKTYDGTTVATLNGTASVSAFGSDVVTLGGTGIGAFADKNAGTGKAVSVSGYTLSGADAGNYLLVQPAGLTASIQRASLNVNGITASNKTYDGTTVATLNGTASVSAFGSDVVTLGGTGIGAFADKNAGTGKAVSVSGYTLSGADAGNYLLVQPAGLTASIQRASLNVNGITASDKTYDGTTVATLNGTASVSAFGSDVVTIGGTGIGAFADKNAGTGKAVSVSGYTLSGADAGNYLLVQPAGLTASIQRASLNVNGITASDKTYDGTTVATLNGTASVSAFGSDVVTIGGTGIGAFADKNAGTGKAVSVSGYTLSGADAGNYLLVQPAGLTASIQRASLNVNGITASDKTYDGTTVATLNGTASVSAFGSDVVTLGGTGIGAFADKNAGTGKAVSVSGYTLSGADAGNYLLVQPAGLTASIQRASLNVNGITASDKTYDGTTVATLNGTASVSAFGSDVVTIGGTGIGAFADKNAGTGKAVNVSGYTLSGADAGNYLLVQPAGLTASIQRASLNVNGITASDKTYDGTTVATLNGTASVSAFGSDVVTLGGTGIGAFADKNAGTGKAVSVSGYTLSGADAGNYLLVQPAGLTASIQRASLNVTVNNASKTYDGRAFSASKEVSFSGFVNGETESVLGGTLSYSGTAQGAVNAGIYGLSASGLTADNYNLSYTAGSLTIGKAALTIAALDASKTFGQSIDLSGYSVRGLVGSDSVASVTLSSVGKPATAAVGNYAIVASNALGASLANYDIHYVDGTLQVATAPMAEQPLGDRNTSYISVLASNSQAVSSKTSQQAQDFEALTNDQRDEELNLHTILMPEGL</sequence>
<evidence type="ECO:0000259" key="4">
    <source>
        <dbReference type="SMART" id="SM00912"/>
    </source>
</evidence>
<evidence type="ECO:0000256" key="2">
    <source>
        <dbReference type="ARBA" id="ARBA00022525"/>
    </source>
</evidence>
<dbReference type="Pfam" id="PF05860">
    <property type="entry name" value="TPS"/>
    <property type="match status" value="1"/>
</dbReference>
<dbReference type="Gene3D" id="2.160.20.110">
    <property type="match status" value="4"/>
</dbReference>
<organism evidence="5 6">
    <name type="scientific">Geopseudomonas guangdongensis</name>
    <dbReference type="NCBI Taxonomy" id="1245526"/>
    <lineage>
        <taxon>Bacteria</taxon>
        <taxon>Pseudomonadati</taxon>
        <taxon>Pseudomonadota</taxon>
        <taxon>Gammaproteobacteria</taxon>
        <taxon>Pseudomonadales</taxon>
        <taxon>Pseudomonadaceae</taxon>
        <taxon>Geopseudomonas</taxon>
    </lineage>
</organism>
<dbReference type="RefSeq" id="WP_090213535.1">
    <property type="nucleotide sequence ID" value="NZ_LT629780.1"/>
</dbReference>
<evidence type="ECO:0000313" key="5">
    <source>
        <dbReference type="EMBL" id="SDU16070.1"/>
    </source>
</evidence>